<gene>
    <name evidence="1" type="ORF">Pint_25983</name>
</gene>
<name>A0ACC0YAD0_9ROSI</name>
<protein>
    <submittedName>
        <fullName evidence="1">Uncharacterized protein</fullName>
    </submittedName>
</protein>
<comment type="caution">
    <text evidence="1">The sequence shown here is derived from an EMBL/GenBank/DDBJ whole genome shotgun (WGS) entry which is preliminary data.</text>
</comment>
<dbReference type="EMBL" id="CM047742">
    <property type="protein sequence ID" value="KAJ0034065.1"/>
    <property type="molecule type" value="Genomic_DNA"/>
</dbReference>
<reference evidence="2" key="1">
    <citation type="journal article" date="2023" name="G3 (Bethesda)">
        <title>Genome assembly and association tests identify interacting loci associated with vigor, precocity, and sex in interspecific pistachio rootstocks.</title>
        <authorList>
            <person name="Palmer W."/>
            <person name="Jacygrad E."/>
            <person name="Sagayaradj S."/>
            <person name="Cavanaugh K."/>
            <person name="Han R."/>
            <person name="Bertier L."/>
            <person name="Beede B."/>
            <person name="Kafkas S."/>
            <person name="Golino D."/>
            <person name="Preece J."/>
            <person name="Michelmore R."/>
        </authorList>
    </citation>
    <scope>NUCLEOTIDE SEQUENCE [LARGE SCALE GENOMIC DNA]</scope>
</reference>
<evidence type="ECO:0000313" key="1">
    <source>
        <dbReference type="EMBL" id="KAJ0034065.1"/>
    </source>
</evidence>
<proteinExistence type="predicted"/>
<sequence>MATAREYIDRQISKITVEYFDKLAAVLLDCRKHHLLDKSAFSSSRGITNTSEWPCILFPGEESCIITGGFGDDAIPRLRFEAPKVKG</sequence>
<accession>A0ACC0YAD0</accession>
<organism evidence="1 2">
    <name type="scientific">Pistacia integerrima</name>
    <dbReference type="NCBI Taxonomy" id="434235"/>
    <lineage>
        <taxon>Eukaryota</taxon>
        <taxon>Viridiplantae</taxon>
        <taxon>Streptophyta</taxon>
        <taxon>Embryophyta</taxon>
        <taxon>Tracheophyta</taxon>
        <taxon>Spermatophyta</taxon>
        <taxon>Magnoliopsida</taxon>
        <taxon>eudicotyledons</taxon>
        <taxon>Gunneridae</taxon>
        <taxon>Pentapetalae</taxon>
        <taxon>rosids</taxon>
        <taxon>malvids</taxon>
        <taxon>Sapindales</taxon>
        <taxon>Anacardiaceae</taxon>
        <taxon>Pistacia</taxon>
    </lineage>
</organism>
<keyword evidence="2" id="KW-1185">Reference proteome</keyword>
<dbReference type="Proteomes" id="UP001163603">
    <property type="component" value="Chromosome 7"/>
</dbReference>
<evidence type="ECO:0000313" key="2">
    <source>
        <dbReference type="Proteomes" id="UP001163603"/>
    </source>
</evidence>